<evidence type="ECO:0000313" key="2">
    <source>
        <dbReference type="EMBL" id="WVZ70602.1"/>
    </source>
</evidence>
<organism evidence="2 3">
    <name type="scientific">Paspalum notatum var. saurae</name>
    <dbReference type="NCBI Taxonomy" id="547442"/>
    <lineage>
        <taxon>Eukaryota</taxon>
        <taxon>Viridiplantae</taxon>
        <taxon>Streptophyta</taxon>
        <taxon>Embryophyta</taxon>
        <taxon>Tracheophyta</taxon>
        <taxon>Spermatophyta</taxon>
        <taxon>Magnoliopsida</taxon>
        <taxon>Liliopsida</taxon>
        <taxon>Poales</taxon>
        <taxon>Poaceae</taxon>
        <taxon>PACMAD clade</taxon>
        <taxon>Panicoideae</taxon>
        <taxon>Andropogonodae</taxon>
        <taxon>Paspaleae</taxon>
        <taxon>Paspalinae</taxon>
        <taxon>Paspalum</taxon>
    </lineage>
</organism>
<reference evidence="2 3" key="1">
    <citation type="submission" date="2024-02" db="EMBL/GenBank/DDBJ databases">
        <title>High-quality chromosome-scale genome assembly of Pensacola bahiagrass (Paspalum notatum Flugge var. saurae).</title>
        <authorList>
            <person name="Vega J.M."/>
            <person name="Podio M."/>
            <person name="Orjuela J."/>
            <person name="Siena L.A."/>
            <person name="Pessino S.C."/>
            <person name="Combes M.C."/>
            <person name="Mariac C."/>
            <person name="Albertini E."/>
            <person name="Pupilli F."/>
            <person name="Ortiz J.P.A."/>
            <person name="Leblanc O."/>
        </authorList>
    </citation>
    <scope>NUCLEOTIDE SEQUENCE [LARGE SCALE GENOMIC DNA]</scope>
    <source>
        <strain evidence="2">R1</strain>
        <tissue evidence="2">Leaf</tissue>
    </source>
</reference>
<dbReference type="Proteomes" id="UP001341281">
    <property type="component" value="Chromosome 04"/>
</dbReference>
<evidence type="ECO:0000313" key="3">
    <source>
        <dbReference type="Proteomes" id="UP001341281"/>
    </source>
</evidence>
<dbReference type="AlphaFoldDB" id="A0AAQ3WQP8"/>
<accession>A0AAQ3WQP8</accession>
<keyword evidence="3" id="KW-1185">Reference proteome</keyword>
<feature type="region of interest" description="Disordered" evidence="1">
    <location>
        <begin position="1"/>
        <end position="47"/>
    </location>
</feature>
<evidence type="ECO:0000256" key="1">
    <source>
        <dbReference type="SAM" id="MobiDB-lite"/>
    </source>
</evidence>
<dbReference type="EMBL" id="CP144748">
    <property type="protein sequence ID" value="WVZ70602.1"/>
    <property type="molecule type" value="Genomic_DNA"/>
</dbReference>
<protein>
    <submittedName>
        <fullName evidence="2">Uncharacterized protein</fullName>
    </submittedName>
</protein>
<proteinExistence type="predicted"/>
<sequence>MESKDPAIEEETVQEQPLIEEPEEGQENQQPTTDPAAEETNPSEEEGTKFLFCACGRVLIRNKKSHDLARSGISGLDARSIYASLLVTVKPEL</sequence>
<feature type="compositionally biased region" description="Acidic residues" evidence="1">
    <location>
        <begin position="8"/>
        <end position="26"/>
    </location>
</feature>
<name>A0AAQ3WQP8_PASNO</name>
<gene>
    <name evidence="2" type="ORF">U9M48_019255</name>
</gene>